<organism evidence="1 2">
    <name type="scientific">Rossellomorea vietnamensis</name>
    <dbReference type="NCBI Taxonomy" id="218284"/>
    <lineage>
        <taxon>Bacteria</taxon>
        <taxon>Bacillati</taxon>
        <taxon>Bacillota</taxon>
        <taxon>Bacilli</taxon>
        <taxon>Bacillales</taxon>
        <taxon>Bacillaceae</taxon>
        <taxon>Rossellomorea</taxon>
    </lineage>
</organism>
<comment type="caution">
    <text evidence="1">The sequence shown here is derived from an EMBL/GenBank/DDBJ whole genome shotgun (WGS) entry which is preliminary data.</text>
</comment>
<dbReference type="PANTHER" id="PTHR34822:SF1">
    <property type="entry name" value="GRPB FAMILY PROTEIN"/>
    <property type="match status" value="1"/>
</dbReference>
<evidence type="ECO:0000313" key="2">
    <source>
        <dbReference type="Proteomes" id="UP000325182"/>
    </source>
</evidence>
<dbReference type="EMBL" id="VTEG01000003">
    <property type="protein sequence ID" value="TYS00238.1"/>
    <property type="molecule type" value="Genomic_DNA"/>
</dbReference>
<dbReference type="InterPro" id="IPR007344">
    <property type="entry name" value="GrpB/CoaE"/>
</dbReference>
<dbReference type="Gene3D" id="3.30.460.10">
    <property type="entry name" value="Beta Polymerase, domain 2"/>
    <property type="match status" value="1"/>
</dbReference>
<sequence length="168" mass="19753">MLGLPRGEVFLVPWSEKWVSEFERERRRIQGVLGSGVKVHHIGSTSVKGLKAKPVIDIAVEIENFSDGEKFAQLIEVLGYSYRGTNILPGRHYFNKGEPRTHQIHMYQKGSQYLIEQLKFRDHLRSNEQDRKNYERLKIQLSQQNNQDKHQYAEDKTEFVMEVLRKIL</sequence>
<dbReference type="InterPro" id="IPR043519">
    <property type="entry name" value="NT_sf"/>
</dbReference>
<name>A0A5D4MFG0_9BACI</name>
<dbReference type="Proteomes" id="UP000325182">
    <property type="component" value="Unassembled WGS sequence"/>
</dbReference>
<dbReference type="RefSeq" id="WP_148953351.1">
    <property type="nucleotide sequence ID" value="NZ_VTEG01000003.1"/>
</dbReference>
<protein>
    <submittedName>
        <fullName evidence="1">GrpB family protein</fullName>
    </submittedName>
</protein>
<reference evidence="1 2" key="1">
    <citation type="submission" date="2019-08" db="EMBL/GenBank/DDBJ databases">
        <title>Bacillus genomes from the desert of Cuatro Cienegas, Coahuila.</title>
        <authorList>
            <person name="Olmedo-Alvarez G."/>
        </authorList>
    </citation>
    <scope>NUCLEOTIDE SEQUENCE [LARGE SCALE GENOMIC DNA]</scope>
    <source>
        <strain evidence="1 2">CH128b_4D</strain>
    </source>
</reference>
<evidence type="ECO:0000313" key="1">
    <source>
        <dbReference type="EMBL" id="TYS00238.1"/>
    </source>
</evidence>
<dbReference type="Pfam" id="PF04229">
    <property type="entry name" value="GrpB"/>
    <property type="match status" value="1"/>
</dbReference>
<proteinExistence type="predicted"/>
<dbReference type="AlphaFoldDB" id="A0A5D4MFG0"/>
<accession>A0A5D4MFG0</accession>
<gene>
    <name evidence="1" type="ORF">FZC84_06745</name>
</gene>
<dbReference type="PANTHER" id="PTHR34822">
    <property type="entry name" value="GRPB DOMAIN PROTEIN (AFU_ORTHOLOGUE AFUA_1G01530)"/>
    <property type="match status" value="1"/>
</dbReference>
<dbReference type="SUPFAM" id="SSF81301">
    <property type="entry name" value="Nucleotidyltransferase"/>
    <property type="match status" value="1"/>
</dbReference>